<reference evidence="2 3" key="1">
    <citation type="submission" date="2018-06" db="EMBL/GenBank/DDBJ databases">
        <title>Comparative genomics reveals the genomic features of Rhizophagus irregularis, R. cerebriforme, R. diaphanum and Gigaspora rosea, and their symbiotic lifestyle signature.</title>
        <authorList>
            <person name="Morin E."/>
            <person name="San Clemente H."/>
            <person name="Chen E.C.H."/>
            <person name="De La Providencia I."/>
            <person name="Hainaut M."/>
            <person name="Kuo A."/>
            <person name="Kohler A."/>
            <person name="Murat C."/>
            <person name="Tang N."/>
            <person name="Roy S."/>
            <person name="Loubradou J."/>
            <person name="Henrissat B."/>
            <person name="Grigoriev I.V."/>
            <person name="Corradi N."/>
            <person name="Roux C."/>
            <person name="Martin F.M."/>
        </authorList>
    </citation>
    <scope>NUCLEOTIDE SEQUENCE [LARGE SCALE GENOMIC DNA]</scope>
    <source>
        <strain evidence="2 3">DAOM 227022</strain>
    </source>
</reference>
<accession>A0A397SJW6</accession>
<gene>
    <name evidence="2" type="ORF">C1645_831151</name>
</gene>
<evidence type="ECO:0000256" key="1">
    <source>
        <dbReference type="SAM" id="MobiDB-lite"/>
    </source>
</evidence>
<dbReference type="AlphaFoldDB" id="A0A397SJW6"/>
<feature type="region of interest" description="Disordered" evidence="1">
    <location>
        <begin position="159"/>
        <end position="185"/>
    </location>
</feature>
<dbReference type="Proteomes" id="UP000265703">
    <property type="component" value="Unassembled WGS sequence"/>
</dbReference>
<dbReference type="EMBL" id="QKYT01000441">
    <property type="protein sequence ID" value="RIA85189.1"/>
    <property type="molecule type" value="Genomic_DNA"/>
</dbReference>
<keyword evidence="3" id="KW-1185">Reference proteome</keyword>
<feature type="region of interest" description="Disordered" evidence="1">
    <location>
        <begin position="72"/>
        <end position="99"/>
    </location>
</feature>
<proteinExistence type="predicted"/>
<protein>
    <submittedName>
        <fullName evidence="2">Uncharacterized protein</fullName>
    </submittedName>
</protein>
<comment type="caution">
    <text evidence="2">The sequence shown here is derived from an EMBL/GenBank/DDBJ whole genome shotgun (WGS) entry which is preliminary data.</text>
</comment>
<sequence>MLFEFYLLTEQKTCYFPNCDTDVEIISDIDSRQDSQSSTSFLVRRMSNQLQINPPVIQEEDEEMNEVINGEEEITTQPDASSKKQVNESASGRSPKRIHTRSENRIYFDFNLKISNVEKQQNEDARHELIIVTPYYHFGEELEKHLIQYKHLEEHEAQKKVNNKVKDQLPKEVTKPTIQKKMERA</sequence>
<organism evidence="2 3">
    <name type="scientific">Glomus cerebriforme</name>
    <dbReference type="NCBI Taxonomy" id="658196"/>
    <lineage>
        <taxon>Eukaryota</taxon>
        <taxon>Fungi</taxon>
        <taxon>Fungi incertae sedis</taxon>
        <taxon>Mucoromycota</taxon>
        <taxon>Glomeromycotina</taxon>
        <taxon>Glomeromycetes</taxon>
        <taxon>Glomerales</taxon>
        <taxon>Glomeraceae</taxon>
        <taxon>Glomus</taxon>
    </lineage>
</organism>
<evidence type="ECO:0000313" key="3">
    <source>
        <dbReference type="Proteomes" id="UP000265703"/>
    </source>
</evidence>
<name>A0A397SJW6_9GLOM</name>
<dbReference type="OrthoDB" id="2398413at2759"/>
<evidence type="ECO:0000313" key="2">
    <source>
        <dbReference type="EMBL" id="RIA85189.1"/>
    </source>
</evidence>